<dbReference type="GO" id="GO:1990481">
    <property type="term" value="P:mRNA pseudouridine synthesis"/>
    <property type="evidence" value="ECO:0007669"/>
    <property type="project" value="TreeGrafter"/>
</dbReference>
<dbReference type="InterPro" id="IPR004802">
    <property type="entry name" value="tRNA_PsdUridine_synth_B_fam"/>
</dbReference>
<dbReference type="EMBL" id="AUZY01000560">
    <property type="protein sequence ID" value="EQD78373.1"/>
    <property type="molecule type" value="Genomic_DNA"/>
</dbReference>
<dbReference type="GO" id="GO:0009982">
    <property type="term" value="F:pseudouridine synthase activity"/>
    <property type="evidence" value="ECO:0007669"/>
    <property type="project" value="InterPro"/>
</dbReference>
<dbReference type="Gene3D" id="2.30.130.10">
    <property type="entry name" value="PUA domain"/>
    <property type="match status" value="1"/>
</dbReference>
<evidence type="ECO:0000256" key="2">
    <source>
        <dbReference type="SAM" id="MobiDB-lite"/>
    </source>
</evidence>
<dbReference type="SUPFAM" id="SSF88697">
    <property type="entry name" value="PUA domain-like"/>
    <property type="match status" value="1"/>
</dbReference>
<dbReference type="SMART" id="SM00359">
    <property type="entry name" value="PUA"/>
    <property type="match status" value="1"/>
</dbReference>
<evidence type="ECO:0000256" key="1">
    <source>
        <dbReference type="ARBA" id="ARBA00023235"/>
    </source>
</evidence>
<dbReference type="InterPro" id="IPR015947">
    <property type="entry name" value="PUA-like_sf"/>
</dbReference>
<feature type="region of interest" description="Disordered" evidence="2">
    <location>
        <begin position="306"/>
        <end position="325"/>
    </location>
</feature>
<evidence type="ECO:0000313" key="4">
    <source>
        <dbReference type="EMBL" id="EQD78373.1"/>
    </source>
</evidence>
<dbReference type="InterPro" id="IPR032819">
    <property type="entry name" value="TruB_C"/>
</dbReference>
<proteinExistence type="predicted"/>
<reference evidence="4" key="1">
    <citation type="submission" date="2013-08" db="EMBL/GenBank/DDBJ databases">
        <authorList>
            <person name="Mendez C."/>
            <person name="Richter M."/>
            <person name="Ferrer M."/>
            <person name="Sanchez J."/>
        </authorList>
    </citation>
    <scope>NUCLEOTIDE SEQUENCE</scope>
</reference>
<dbReference type="InterPro" id="IPR020103">
    <property type="entry name" value="PsdUridine_synth_cat_dom_sf"/>
</dbReference>
<dbReference type="GO" id="GO:0003723">
    <property type="term" value="F:RNA binding"/>
    <property type="evidence" value="ECO:0007669"/>
    <property type="project" value="InterPro"/>
</dbReference>
<dbReference type="PANTHER" id="PTHR23127:SF0">
    <property type="entry name" value="H_ACA RIBONUCLEOPROTEIN COMPLEX SUBUNIT DKC1"/>
    <property type="match status" value="1"/>
</dbReference>
<sequence>MSGGPVPSALSPRLATGAFLLVDKPRGPSSHQVTAWVRDLLGIERAGHAGTLDPNVSGLLWIGVGPALKLIPLVLEFPKRYAGAMVLHGAPPPKELARVLAEFEAPIYQTPPVRSAVKRERRVRTIYHLRLLETDGPRLLLDVTADSGTYIRSLAVDIGEALGIGGNLVELRRIGTGPFDERRSITLTTLADAVQAARAGAPGALEAALHPMEEVWEEFPRLVLKDSAASAVAHGSNLAAGGILGAPSRAFSKDARVVLVTRSGELVATGTALFDSREFTSVRHGWVVDSDRVFADAAKFPVLWQTPRSRPRPTDTRGPGAADVI</sequence>
<comment type="caution">
    <text evidence="4">The sequence shown here is derived from an EMBL/GenBank/DDBJ whole genome shotgun (WGS) entry which is preliminary data.</text>
</comment>
<reference evidence="4" key="2">
    <citation type="journal article" date="2014" name="ISME J.">
        <title>Microbial stratification in low pH oxic and suboxic macroscopic growths along an acid mine drainage.</title>
        <authorList>
            <person name="Mendez-Garcia C."/>
            <person name="Mesa V."/>
            <person name="Sprenger R.R."/>
            <person name="Richter M."/>
            <person name="Diez M.S."/>
            <person name="Solano J."/>
            <person name="Bargiela R."/>
            <person name="Golyshina O.V."/>
            <person name="Manteca A."/>
            <person name="Ramos J.L."/>
            <person name="Gallego J.R."/>
            <person name="Llorente I."/>
            <person name="Martins Dos Santos V.A."/>
            <person name="Jensen O.N."/>
            <person name="Pelaez A.I."/>
            <person name="Sanchez J."/>
            <person name="Ferrer M."/>
        </authorList>
    </citation>
    <scope>NUCLEOTIDE SEQUENCE</scope>
</reference>
<accession>T1CAR7</accession>
<dbReference type="GO" id="GO:0000495">
    <property type="term" value="P:box H/ACA sno(s)RNA 3'-end processing"/>
    <property type="evidence" value="ECO:0007669"/>
    <property type="project" value="TreeGrafter"/>
</dbReference>
<dbReference type="InterPro" id="IPR002478">
    <property type="entry name" value="PUA"/>
</dbReference>
<keyword evidence="1" id="KW-0413">Isomerase</keyword>
<organism evidence="4">
    <name type="scientific">mine drainage metagenome</name>
    <dbReference type="NCBI Taxonomy" id="410659"/>
    <lineage>
        <taxon>unclassified sequences</taxon>
        <taxon>metagenomes</taxon>
        <taxon>ecological metagenomes</taxon>
    </lineage>
</organism>
<dbReference type="NCBIfam" id="NF003280">
    <property type="entry name" value="PRK04270.1"/>
    <property type="match status" value="1"/>
</dbReference>
<dbReference type="CDD" id="cd21148">
    <property type="entry name" value="PUA_Cbf5"/>
    <property type="match status" value="1"/>
</dbReference>
<feature type="domain" description="PUA" evidence="3">
    <location>
        <begin position="220"/>
        <end position="295"/>
    </location>
</feature>
<dbReference type="PANTHER" id="PTHR23127">
    <property type="entry name" value="CENTROMERE/MICROTUBULE BINDING PROTEIN CBF5"/>
    <property type="match status" value="1"/>
</dbReference>
<name>T1CAR7_9ZZZZ</name>
<dbReference type="GO" id="GO:0031118">
    <property type="term" value="P:rRNA pseudouridine synthesis"/>
    <property type="evidence" value="ECO:0007669"/>
    <property type="project" value="TreeGrafter"/>
</dbReference>
<dbReference type="PROSITE" id="PS50890">
    <property type="entry name" value="PUA"/>
    <property type="match status" value="1"/>
</dbReference>
<dbReference type="Pfam" id="PF16198">
    <property type="entry name" value="TruB_C_2"/>
    <property type="match status" value="1"/>
</dbReference>
<dbReference type="Pfam" id="PF01509">
    <property type="entry name" value="TruB_N"/>
    <property type="match status" value="1"/>
</dbReference>
<dbReference type="AlphaFoldDB" id="T1CAR7"/>
<dbReference type="Gene3D" id="3.30.2350.10">
    <property type="entry name" value="Pseudouridine synthase"/>
    <property type="match status" value="1"/>
</dbReference>
<protein>
    <submittedName>
        <fullName evidence="4">rRNA pseudouridine synthase</fullName>
    </submittedName>
</protein>
<gene>
    <name evidence="4" type="ORF">B1B_00758</name>
</gene>
<dbReference type="InterPro" id="IPR036974">
    <property type="entry name" value="PUA_sf"/>
</dbReference>
<dbReference type="InterPro" id="IPR002501">
    <property type="entry name" value="PsdUridine_synth_N"/>
</dbReference>
<dbReference type="NCBIfam" id="TIGR00425">
    <property type="entry name" value="CBF5"/>
    <property type="match status" value="1"/>
</dbReference>
<evidence type="ECO:0000259" key="3">
    <source>
        <dbReference type="SMART" id="SM00359"/>
    </source>
</evidence>
<dbReference type="SUPFAM" id="SSF55120">
    <property type="entry name" value="Pseudouridine synthase"/>
    <property type="match status" value="1"/>
</dbReference>
<dbReference type="GO" id="GO:0031120">
    <property type="term" value="P:snRNA pseudouridine synthesis"/>
    <property type="evidence" value="ECO:0007669"/>
    <property type="project" value="TreeGrafter"/>
</dbReference>
<dbReference type="Pfam" id="PF01472">
    <property type="entry name" value="PUA"/>
    <property type="match status" value="1"/>
</dbReference>